<protein>
    <submittedName>
        <fullName evidence="1">Adenylyl-sulfate kinase1</fullName>
    </submittedName>
</protein>
<accession>A0A1D6IHG3</accession>
<dbReference type="EMBL" id="CM007650">
    <property type="protein sequence ID" value="ONM58936.1"/>
    <property type="molecule type" value="Genomic_DNA"/>
</dbReference>
<keyword evidence="1" id="KW-0808">Transferase</keyword>
<sequence length="81" mass="9342">MEIALRKGEKKNKSKWRCGCRLISFSIYVTGSRSNSLRMTPMWEEACSRNERVEQCGEVTAFGGVPRRQGVHVARWCDSWC</sequence>
<dbReference type="AlphaFoldDB" id="A0A1D6IHG3"/>
<evidence type="ECO:0000313" key="1">
    <source>
        <dbReference type="EMBL" id="ONM58936.1"/>
    </source>
</evidence>
<organism evidence="1">
    <name type="scientific">Zea mays</name>
    <name type="common">Maize</name>
    <dbReference type="NCBI Taxonomy" id="4577"/>
    <lineage>
        <taxon>Eukaryota</taxon>
        <taxon>Viridiplantae</taxon>
        <taxon>Streptophyta</taxon>
        <taxon>Embryophyta</taxon>
        <taxon>Tracheophyta</taxon>
        <taxon>Spermatophyta</taxon>
        <taxon>Magnoliopsida</taxon>
        <taxon>Liliopsida</taxon>
        <taxon>Poales</taxon>
        <taxon>Poaceae</taxon>
        <taxon>PACMAD clade</taxon>
        <taxon>Panicoideae</taxon>
        <taxon>Andropogonodae</taxon>
        <taxon>Andropogoneae</taxon>
        <taxon>Tripsacinae</taxon>
        <taxon>Zea</taxon>
    </lineage>
</organism>
<gene>
    <name evidence="1" type="ORF">ZEAMMB73_Zm00001d021877</name>
</gene>
<dbReference type="GO" id="GO:0016301">
    <property type="term" value="F:kinase activity"/>
    <property type="evidence" value="ECO:0007669"/>
    <property type="project" value="UniProtKB-KW"/>
</dbReference>
<name>A0A1D6IHG3_MAIZE</name>
<keyword evidence="1" id="KW-0418">Kinase</keyword>
<proteinExistence type="predicted"/>
<reference evidence="1" key="1">
    <citation type="submission" date="2015-12" db="EMBL/GenBank/DDBJ databases">
        <title>Update maize B73 reference genome by single molecule sequencing technologies.</title>
        <authorList>
            <consortium name="Maize Genome Sequencing Project"/>
            <person name="Ware D."/>
        </authorList>
    </citation>
    <scope>NUCLEOTIDE SEQUENCE [LARGE SCALE GENOMIC DNA]</scope>
    <source>
        <tissue evidence="1">Seedling</tissue>
    </source>
</reference>